<evidence type="ECO:0008006" key="3">
    <source>
        <dbReference type="Google" id="ProtNLM"/>
    </source>
</evidence>
<dbReference type="InterPro" id="IPR016181">
    <property type="entry name" value="Acyl_CoA_acyltransferase"/>
</dbReference>
<dbReference type="EMBL" id="JBHSWH010000001">
    <property type="protein sequence ID" value="MFC6705698.1"/>
    <property type="molecule type" value="Genomic_DNA"/>
</dbReference>
<accession>A0ABW2AG42</accession>
<protein>
    <recommendedName>
        <fullName evidence="3">GNAT family N-acetyltransferase</fullName>
    </recommendedName>
</protein>
<dbReference type="Proteomes" id="UP001596298">
    <property type="component" value="Unassembled WGS sequence"/>
</dbReference>
<evidence type="ECO:0000313" key="2">
    <source>
        <dbReference type="Proteomes" id="UP001596298"/>
    </source>
</evidence>
<gene>
    <name evidence="1" type="ORF">ACFQDH_10575</name>
</gene>
<name>A0ABW2AG42_9MICO</name>
<comment type="caution">
    <text evidence="1">The sequence shown here is derived from an EMBL/GenBank/DDBJ whole genome shotgun (WGS) entry which is preliminary data.</text>
</comment>
<proteinExistence type="predicted"/>
<evidence type="ECO:0000313" key="1">
    <source>
        <dbReference type="EMBL" id="MFC6705698.1"/>
    </source>
</evidence>
<dbReference type="SUPFAM" id="SSF55729">
    <property type="entry name" value="Acyl-CoA N-acyltransferases (Nat)"/>
    <property type="match status" value="1"/>
</dbReference>
<keyword evidence="2" id="KW-1185">Reference proteome</keyword>
<dbReference type="RefSeq" id="WP_382401066.1">
    <property type="nucleotide sequence ID" value="NZ_JBHSWH010000001.1"/>
</dbReference>
<reference evidence="2" key="1">
    <citation type="journal article" date="2019" name="Int. J. Syst. Evol. Microbiol.">
        <title>The Global Catalogue of Microorganisms (GCM) 10K type strain sequencing project: providing services to taxonomists for standard genome sequencing and annotation.</title>
        <authorList>
            <consortium name="The Broad Institute Genomics Platform"/>
            <consortium name="The Broad Institute Genome Sequencing Center for Infectious Disease"/>
            <person name="Wu L."/>
            <person name="Ma J."/>
        </authorList>
    </citation>
    <scope>NUCLEOTIDE SEQUENCE [LARGE SCALE GENOMIC DNA]</scope>
    <source>
        <strain evidence="2">CCUG 58127</strain>
    </source>
</reference>
<sequence length="279" mass="31412">MSTEDLPAVARFLAANMPSATPVDEWAASWLAANNLPGSDAPNHGMLLLSGDQIVGEYAAIYSIRTIAGRQERFCNLAAWCVQGEYRSSSWRLIRALLSQPGYHFTDLNPSGIVQRLNLRMGFVFLETRSQLAVNLPWPGRRGTRVSSDPEVVDRSLTGDALQVYRDHASSRWARHIVLLDGDRACYVQWRTACIKGQNRLAEVQYVSDPELFRTGFRDVSRHLLLRHRMLFTVVEERVSGGPVRFAWSRSKPAHKMFKSATLTPDDIDYLYSEVTASP</sequence>
<organism evidence="1 2">
    <name type="scientific">Flexivirga alba</name>
    <dbReference type="NCBI Taxonomy" id="702742"/>
    <lineage>
        <taxon>Bacteria</taxon>
        <taxon>Bacillati</taxon>
        <taxon>Actinomycetota</taxon>
        <taxon>Actinomycetes</taxon>
        <taxon>Micrococcales</taxon>
        <taxon>Dermacoccaceae</taxon>
        <taxon>Flexivirga</taxon>
    </lineage>
</organism>